<comment type="caution">
    <text evidence="1">The sequence shown here is derived from an EMBL/GenBank/DDBJ whole genome shotgun (WGS) entry which is preliminary data.</text>
</comment>
<sequence>MKPMSDTSKIAKNLQAFQMAINAHDRENPSHNAYGIGLAAFDMDRLGLDEGETILPGITIHCDAGTSGNFRVLCDGDHDEELEEAEEEVVDAVAVRAGTADDGLDSRTIPPPEEW</sequence>
<accession>H0E846</accession>
<name>H0E846_9ACTN</name>
<keyword evidence="2" id="KW-1185">Reference proteome</keyword>
<dbReference type="EMBL" id="AGUD01000239">
    <property type="protein sequence ID" value="EHN10169.1"/>
    <property type="molecule type" value="Genomic_DNA"/>
</dbReference>
<proteinExistence type="predicted"/>
<protein>
    <submittedName>
        <fullName evidence="1">Uncharacterized protein</fullName>
    </submittedName>
</protein>
<dbReference type="Proteomes" id="UP000005143">
    <property type="component" value="Unassembled WGS sequence"/>
</dbReference>
<gene>
    <name evidence="1" type="ORF">PAI11_30030</name>
</gene>
<evidence type="ECO:0000313" key="1">
    <source>
        <dbReference type="EMBL" id="EHN10169.1"/>
    </source>
</evidence>
<reference evidence="1 2" key="1">
    <citation type="journal article" date="2013" name="Biodegradation">
        <title>Quantitative proteomic analysis of ibuprofen-degrading Patulibacter sp. strain I11.</title>
        <authorList>
            <person name="Almeida B."/>
            <person name="Kjeldal H."/>
            <person name="Lolas I."/>
            <person name="Knudsen A.D."/>
            <person name="Carvalho G."/>
            <person name="Nielsen K.L."/>
            <person name="Barreto Crespo M.T."/>
            <person name="Stensballe A."/>
            <person name="Nielsen J.L."/>
        </authorList>
    </citation>
    <scope>NUCLEOTIDE SEQUENCE [LARGE SCALE GENOMIC DNA]</scope>
    <source>
        <strain evidence="1 2">I11</strain>
    </source>
</reference>
<organism evidence="1 2">
    <name type="scientific">Patulibacter medicamentivorans</name>
    <dbReference type="NCBI Taxonomy" id="1097667"/>
    <lineage>
        <taxon>Bacteria</taxon>
        <taxon>Bacillati</taxon>
        <taxon>Actinomycetota</taxon>
        <taxon>Thermoleophilia</taxon>
        <taxon>Solirubrobacterales</taxon>
        <taxon>Patulibacteraceae</taxon>
        <taxon>Patulibacter</taxon>
    </lineage>
</organism>
<evidence type="ECO:0000313" key="2">
    <source>
        <dbReference type="Proteomes" id="UP000005143"/>
    </source>
</evidence>
<dbReference type="AlphaFoldDB" id="H0E846"/>